<accession>A0A8H7GSV2</accession>
<evidence type="ECO:0000313" key="2">
    <source>
        <dbReference type="Proteomes" id="UP000649328"/>
    </source>
</evidence>
<proteinExistence type="predicted"/>
<dbReference type="AlphaFoldDB" id="A0A8H7GSV2"/>
<dbReference type="EMBL" id="JACBPP010000005">
    <property type="protein sequence ID" value="KAF8001821.1"/>
    <property type="molecule type" value="Genomic_DNA"/>
</dbReference>
<dbReference type="Proteomes" id="UP000649328">
    <property type="component" value="Unassembled WGS sequence"/>
</dbReference>
<sequence>MSLSAGVCGAESTQQRKPVAKVSLRSWTVLKIGVSKLIDPLLDEMTKKKEGSSGKFALNL</sequence>
<keyword evidence="2" id="KW-1185">Reference proteome</keyword>
<protein>
    <submittedName>
        <fullName evidence="1">Uncharacterized protein</fullName>
    </submittedName>
</protein>
<gene>
    <name evidence="1" type="ORF">HF325_004322</name>
</gene>
<name>A0A8H7GSV2_9ASCO</name>
<reference evidence="1" key="1">
    <citation type="submission" date="2020-10" db="EMBL/GenBank/DDBJ databases">
        <title>The Whole-Genome Sequence of Metschnikowia persimmonesis, a Novel Endophytic Yeast Species Isolated from Medicinal Plant Diospyros kaki Thumb.</title>
        <authorList>
            <person name="Rahmat E."/>
            <person name="Kang Y."/>
        </authorList>
    </citation>
    <scope>NUCLEOTIDE SEQUENCE</scope>
    <source>
        <strain evidence="1">KIOM G15050</strain>
    </source>
</reference>
<comment type="caution">
    <text evidence="1">The sequence shown here is derived from an EMBL/GenBank/DDBJ whole genome shotgun (WGS) entry which is preliminary data.</text>
</comment>
<organism evidence="1 2">
    <name type="scientific">Metschnikowia pulcherrima</name>
    <dbReference type="NCBI Taxonomy" id="27326"/>
    <lineage>
        <taxon>Eukaryota</taxon>
        <taxon>Fungi</taxon>
        <taxon>Dikarya</taxon>
        <taxon>Ascomycota</taxon>
        <taxon>Saccharomycotina</taxon>
        <taxon>Pichiomycetes</taxon>
        <taxon>Metschnikowiaceae</taxon>
        <taxon>Metschnikowia</taxon>
    </lineage>
</organism>
<evidence type="ECO:0000313" key="1">
    <source>
        <dbReference type="EMBL" id="KAF8001821.1"/>
    </source>
</evidence>